<sequence>MADVAEPRVITKVLQLRLRELRASGTVVELEDLPDVLFLVGETSDSSNIVHVLAHSTILKRECDYFREVLQSSSQERYCNEADYRGYSLKKDLPKSGFSDPCSSNFRSSEDKNNAGSQRNVPISSNADNSSNQPRLETNTSAGQCSKKQDAKSRTCSVTFAETISKIAEDRDRKTAPGGHNRNNEISYLPKEEDVENIDRSGRRSISIISASLDGGGSTLKNRARKATEIQKQLEQPKASGEELVESVRVLNARAPIRQRSQEHTKVNYVVIRRYSWIASNLYAILEWIYTHCCHIQIEELPSVYHIARQMIFTSLTSAIEEFCSVIYSRHAIESESKRKAILKLCVAADCQELRSVKCLCESLATFECKSEKSLCSFVLSSAFLPYRKNQFLNEGFCKVGGHSICVLKELESATKQKLGKNFDTAISYITLVRKSKMSEITNFCKASFHRLSKNRPKRPKMRHVVWRITVLENDIARSCYAFYKHASKESLETAEKAGHIYSHEKKEIFSLRIITGLMISTILQKALCKAVPQGLIVKEARGSGYYIKGPSYCTSVILYGDPLTILIAAKAIPMHMVGRTALRIRCPSETTFVKFLPAMVTFGVDLEADTIYLLKSLDSIVRILEFATGLSDTENCMPMSFEREMVELVEPTDPF</sequence>
<name>A0ACC2B5M0_DIPCM</name>
<dbReference type="Proteomes" id="UP001162992">
    <property type="component" value="Chromosome 17"/>
</dbReference>
<proteinExistence type="predicted"/>
<dbReference type="EMBL" id="CM055108">
    <property type="protein sequence ID" value="KAJ7525051.1"/>
    <property type="molecule type" value="Genomic_DNA"/>
</dbReference>
<comment type="caution">
    <text evidence="1">The sequence shown here is derived from an EMBL/GenBank/DDBJ whole genome shotgun (WGS) entry which is preliminary data.</text>
</comment>
<reference evidence="2" key="1">
    <citation type="journal article" date="2024" name="Proc. Natl. Acad. Sci. U.S.A.">
        <title>Extraordinary preservation of gene collinearity over three hundred million years revealed in homosporous lycophytes.</title>
        <authorList>
            <person name="Li C."/>
            <person name="Wickell D."/>
            <person name="Kuo L.Y."/>
            <person name="Chen X."/>
            <person name="Nie B."/>
            <person name="Liao X."/>
            <person name="Peng D."/>
            <person name="Ji J."/>
            <person name="Jenkins J."/>
            <person name="Williams M."/>
            <person name="Shu S."/>
            <person name="Plott C."/>
            <person name="Barry K."/>
            <person name="Rajasekar S."/>
            <person name="Grimwood J."/>
            <person name="Han X."/>
            <person name="Sun S."/>
            <person name="Hou Z."/>
            <person name="He W."/>
            <person name="Dai G."/>
            <person name="Sun C."/>
            <person name="Schmutz J."/>
            <person name="Leebens-Mack J.H."/>
            <person name="Li F.W."/>
            <person name="Wang L."/>
        </authorList>
    </citation>
    <scope>NUCLEOTIDE SEQUENCE [LARGE SCALE GENOMIC DNA]</scope>
    <source>
        <strain evidence="2">cv. PW_Plant_1</strain>
    </source>
</reference>
<organism evidence="1 2">
    <name type="scientific">Diphasiastrum complanatum</name>
    <name type="common">Issler's clubmoss</name>
    <name type="synonym">Lycopodium complanatum</name>
    <dbReference type="NCBI Taxonomy" id="34168"/>
    <lineage>
        <taxon>Eukaryota</taxon>
        <taxon>Viridiplantae</taxon>
        <taxon>Streptophyta</taxon>
        <taxon>Embryophyta</taxon>
        <taxon>Tracheophyta</taxon>
        <taxon>Lycopodiopsida</taxon>
        <taxon>Lycopodiales</taxon>
        <taxon>Lycopodiaceae</taxon>
        <taxon>Lycopodioideae</taxon>
        <taxon>Diphasiastrum</taxon>
    </lineage>
</organism>
<accession>A0ACC2B5M0</accession>
<protein>
    <submittedName>
        <fullName evidence="1">Uncharacterized protein</fullName>
    </submittedName>
</protein>
<gene>
    <name evidence="1" type="ORF">O6H91_17G034200</name>
</gene>
<evidence type="ECO:0000313" key="1">
    <source>
        <dbReference type="EMBL" id="KAJ7525051.1"/>
    </source>
</evidence>
<evidence type="ECO:0000313" key="2">
    <source>
        <dbReference type="Proteomes" id="UP001162992"/>
    </source>
</evidence>
<keyword evidence="2" id="KW-1185">Reference proteome</keyword>